<dbReference type="Proteomes" id="UP000275846">
    <property type="component" value="Unassembled WGS sequence"/>
</dbReference>
<organism evidence="4">
    <name type="scientific">Schistocephalus solidus</name>
    <name type="common">Tapeworm</name>
    <dbReference type="NCBI Taxonomy" id="70667"/>
    <lineage>
        <taxon>Eukaryota</taxon>
        <taxon>Metazoa</taxon>
        <taxon>Spiralia</taxon>
        <taxon>Lophotrochozoa</taxon>
        <taxon>Platyhelminthes</taxon>
        <taxon>Cestoda</taxon>
        <taxon>Eucestoda</taxon>
        <taxon>Diphyllobothriidea</taxon>
        <taxon>Diphyllobothriidae</taxon>
        <taxon>Schistocephalus</taxon>
    </lineage>
</organism>
<protein>
    <submittedName>
        <fullName evidence="2 4">Uncharacterized protein</fullName>
    </submittedName>
</protein>
<dbReference type="OrthoDB" id="364224at2759"/>
<evidence type="ECO:0000313" key="3">
    <source>
        <dbReference type="Proteomes" id="UP000275846"/>
    </source>
</evidence>
<evidence type="ECO:0000313" key="2">
    <source>
        <dbReference type="EMBL" id="VDM01584.1"/>
    </source>
</evidence>
<dbReference type="WBParaSite" id="SSLN_0001576601-mRNA-1">
    <property type="protein sequence ID" value="SSLN_0001576601-mRNA-1"/>
    <property type="gene ID" value="SSLN_0001576601"/>
</dbReference>
<accession>A0A183TFF0</accession>
<sequence>MQQQSDNTSASEPTTTTTTPTTDNNFINAPPPTIIHTILPPPLPAPITATSITCPIPTISVTTTDYLPTAISNTAAAPNTSDGDSSEPHLGDDEAVICPTIGIADRLGYQHVLSISPPDENIVQQMPAPRPRVHSRGLLPRRKAEEGVGQQETVFRTRAQKKEAEAMLWFNLDMWLDNCPGIAGGGQRQQNLSTVYHAPSVMASDANV</sequence>
<evidence type="ECO:0000256" key="1">
    <source>
        <dbReference type="SAM" id="MobiDB-lite"/>
    </source>
</evidence>
<keyword evidence="3" id="KW-1185">Reference proteome</keyword>
<feature type="region of interest" description="Disordered" evidence="1">
    <location>
        <begin position="1"/>
        <end position="32"/>
    </location>
</feature>
<feature type="compositionally biased region" description="Polar residues" evidence="1">
    <location>
        <begin position="1"/>
        <end position="12"/>
    </location>
</feature>
<reference evidence="4" key="1">
    <citation type="submission" date="2016-06" db="UniProtKB">
        <authorList>
            <consortium name="WormBaseParasite"/>
        </authorList>
    </citation>
    <scope>IDENTIFICATION</scope>
</reference>
<dbReference type="EMBL" id="UYSU01039685">
    <property type="protein sequence ID" value="VDM01584.1"/>
    <property type="molecule type" value="Genomic_DNA"/>
</dbReference>
<reference evidence="2 3" key="2">
    <citation type="submission" date="2018-11" db="EMBL/GenBank/DDBJ databases">
        <authorList>
            <consortium name="Pathogen Informatics"/>
        </authorList>
    </citation>
    <scope>NUCLEOTIDE SEQUENCE [LARGE SCALE GENOMIC DNA]</scope>
    <source>
        <strain evidence="2 3">NST_G2</strain>
    </source>
</reference>
<dbReference type="AlphaFoldDB" id="A0A183TFF0"/>
<proteinExistence type="predicted"/>
<name>A0A183TFF0_SCHSO</name>
<feature type="compositionally biased region" description="Low complexity" evidence="1">
    <location>
        <begin position="13"/>
        <end position="22"/>
    </location>
</feature>
<gene>
    <name evidence="2" type="ORF">SSLN_LOCUS15198</name>
</gene>
<evidence type="ECO:0000313" key="4">
    <source>
        <dbReference type="WBParaSite" id="SSLN_0001576601-mRNA-1"/>
    </source>
</evidence>